<name>A0A7Y9QV75_9BURK</name>
<evidence type="ECO:0000256" key="2">
    <source>
        <dbReference type="ARBA" id="ARBA00022692"/>
    </source>
</evidence>
<dbReference type="RefSeq" id="WP_179632942.1">
    <property type="nucleotide sequence ID" value="NZ_JACCFH010000001.1"/>
</dbReference>
<reference evidence="6 7" key="1">
    <citation type="submission" date="2020-07" db="EMBL/GenBank/DDBJ databases">
        <title>Genomic Encyclopedia of Archaeal and Bacterial Type Strains, Phase II (KMG-II): from individual species to whole genera.</title>
        <authorList>
            <person name="Goeker M."/>
        </authorList>
    </citation>
    <scope>NUCLEOTIDE SEQUENCE [LARGE SCALE GENOMIC DNA]</scope>
    <source>
        <strain evidence="6 7">DSM 21226</strain>
    </source>
</reference>
<feature type="transmembrane region" description="Helical" evidence="5">
    <location>
        <begin position="493"/>
        <end position="511"/>
    </location>
</feature>
<keyword evidence="7" id="KW-1185">Reference proteome</keyword>
<dbReference type="InterPro" id="IPR017501">
    <property type="entry name" value="Phage_infect_YhgE_C"/>
</dbReference>
<keyword evidence="2 5" id="KW-0812">Transmembrane</keyword>
<proteinExistence type="predicted"/>
<dbReference type="PANTHER" id="PTHR43077">
    <property type="entry name" value="TRANSPORT PERMEASE YVFS-RELATED"/>
    <property type="match status" value="1"/>
</dbReference>
<feature type="transmembrane region" description="Helical" evidence="5">
    <location>
        <begin position="36"/>
        <end position="55"/>
    </location>
</feature>
<evidence type="ECO:0000256" key="5">
    <source>
        <dbReference type="SAM" id="Phobius"/>
    </source>
</evidence>
<evidence type="ECO:0000256" key="3">
    <source>
        <dbReference type="ARBA" id="ARBA00022989"/>
    </source>
</evidence>
<comment type="subcellular location">
    <subcellularLocation>
        <location evidence="1">Membrane</location>
        <topology evidence="1">Multi-pass membrane protein</topology>
    </subcellularLocation>
</comment>
<dbReference type="NCBIfam" id="TIGR03062">
    <property type="entry name" value="pip_yhgE_Cterm"/>
    <property type="match status" value="1"/>
</dbReference>
<evidence type="ECO:0000313" key="6">
    <source>
        <dbReference type="EMBL" id="NYG32005.1"/>
    </source>
</evidence>
<dbReference type="EMBL" id="JACCFH010000001">
    <property type="protein sequence ID" value="NYG32005.1"/>
    <property type="molecule type" value="Genomic_DNA"/>
</dbReference>
<feature type="transmembrane region" description="Helical" evidence="5">
    <location>
        <begin position="591"/>
        <end position="610"/>
    </location>
</feature>
<sequence length="684" mass="72352">MINPERTEQDKTMGWWRAACLLARADWTLLAQDGRFAAAVAGALFIPALYALIYLSSMWDPSTRTGALRAGLVNEDTGVVFRGQATHMGEDVSQTLLRQGLFQWQRFDDAESARRAVRRGELSFAVLIPPDFSAQAVPGREAGAAKLVIYTSEGNSYSGAGFAKRFAPELAHRVNEALNEQRWDLVLTTAQGSKLNLATLRDRVAHLHDGSRLLTDGTHQARQGAAELALGLGKAGEAAQQVQRGATQLADAGTQFAGGWRQLSSGLRALDSHRPTDTDLDPLKTGAQRLVQGQTELGKGLDQLHQGTRQLQTGTQALQRSAQPIPLIGDGLAEGAQAIEDGIELLGLGLVQARDSNQRLVSGTQQLQTGIQSVTGSFLQFGGAVHQITAALPDDSRVDALPHGAQQLGSGALALGDGLRKLQGGHTQLHAGLTRLDSGSAQLRDGLALLASALPGDMPLPEGSARGLADSVEPVLEIVAPVGNDGAGVAPNFVPMSLWVGAVTAALLFNLRRLPDTAAGLRRSAQVAGKLVWPSAVVLGQSAVMAAMMMGVLNIRVHDLGPFVITVAAASLTFLLILFALVRWFGELGKVLGIILLIVQLSSAGATLPIELATPFFQALHPYLPFTWVVRAFRASMFGAYDGQWLAHWAVVAGCGGAALLGATLAGRWKIIPAADYHPGIEID</sequence>
<feature type="transmembrane region" description="Helical" evidence="5">
    <location>
        <begin position="531"/>
        <end position="553"/>
    </location>
</feature>
<comment type="caution">
    <text evidence="6">The sequence shown here is derived from an EMBL/GenBank/DDBJ whole genome shotgun (WGS) entry which is preliminary data.</text>
</comment>
<dbReference type="NCBIfam" id="TIGR03061">
    <property type="entry name" value="pip_yhgE_Nterm"/>
    <property type="match status" value="1"/>
</dbReference>
<keyword evidence="4 5" id="KW-0472">Membrane</keyword>
<dbReference type="GO" id="GO:0016020">
    <property type="term" value="C:membrane"/>
    <property type="evidence" value="ECO:0007669"/>
    <property type="project" value="UniProtKB-SubCell"/>
</dbReference>
<evidence type="ECO:0000256" key="4">
    <source>
        <dbReference type="ARBA" id="ARBA00023136"/>
    </source>
</evidence>
<dbReference type="InterPro" id="IPR017500">
    <property type="entry name" value="Phage_infect_YhgE_N"/>
</dbReference>
<gene>
    <name evidence="6" type="ORF">BDD16_000991</name>
</gene>
<evidence type="ECO:0000313" key="7">
    <source>
        <dbReference type="Proteomes" id="UP000518288"/>
    </source>
</evidence>
<accession>A0A7Y9QV75</accession>
<dbReference type="PANTHER" id="PTHR43077:SF10">
    <property type="entry name" value="TRANSPORT PERMEASE PROTEIN"/>
    <property type="match status" value="1"/>
</dbReference>
<keyword evidence="3 5" id="KW-1133">Transmembrane helix</keyword>
<evidence type="ECO:0000256" key="1">
    <source>
        <dbReference type="ARBA" id="ARBA00004141"/>
    </source>
</evidence>
<dbReference type="Proteomes" id="UP000518288">
    <property type="component" value="Unassembled WGS sequence"/>
</dbReference>
<dbReference type="InterPro" id="IPR051328">
    <property type="entry name" value="T7SS_ABC-Transporter"/>
</dbReference>
<organism evidence="6 7">
    <name type="scientific">Sphaerotilus montanus</name>
    <dbReference type="NCBI Taxonomy" id="522889"/>
    <lineage>
        <taxon>Bacteria</taxon>
        <taxon>Pseudomonadati</taxon>
        <taxon>Pseudomonadota</taxon>
        <taxon>Betaproteobacteria</taxon>
        <taxon>Burkholderiales</taxon>
        <taxon>Sphaerotilaceae</taxon>
        <taxon>Sphaerotilus</taxon>
    </lineage>
</organism>
<dbReference type="AlphaFoldDB" id="A0A7Y9QV75"/>
<protein>
    <submittedName>
        <fullName evidence="6">Putative membrane protein</fullName>
    </submittedName>
</protein>
<feature type="transmembrane region" description="Helical" evidence="5">
    <location>
        <begin position="560"/>
        <end position="585"/>
    </location>
</feature>
<feature type="transmembrane region" description="Helical" evidence="5">
    <location>
        <begin position="647"/>
        <end position="666"/>
    </location>
</feature>